<comment type="similarity">
    <text evidence="1 2">Belongs to the small heat shock protein (HSP20) family.</text>
</comment>
<evidence type="ECO:0000313" key="4">
    <source>
        <dbReference type="Proteomes" id="UP000046392"/>
    </source>
</evidence>
<dbReference type="PANTHER" id="PTHR45640">
    <property type="entry name" value="HEAT SHOCK PROTEIN HSP-12.2-RELATED"/>
    <property type="match status" value="1"/>
</dbReference>
<dbReference type="PANTHER" id="PTHR45640:SF29">
    <property type="entry name" value="SHSP DOMAIN-CONTAINING PROTEIN"/>
    <property type="match status" value="1"/>
</dbReference>
<dbReference type="WBParaSite" id="SPAL_0000981500.1">
    <property type="protein sequence ID" value="SPAL_0000981500.1"/>
    <property type="gene ID" value="SPAL_0000981500"/>
</dbReference>
<accession>A0A0N5BVF7</accession>
<dbReference type="InterPro" id="IPR002068">
    <property type="entry name" value="A-crystallin/Hsp20_dom"/>
</dbReference>
<dbReference type="Pfam" id="PF00011">
    <property type="entry name" value="HSP20"/>
    <property type="match status" value="1"/>
</dbReference>
<dbReference type="PROSITE" id="PS01031">
    <property type="entry name" value="SHSP"/>
    <property type="match status" value="1"/>
</dbReference>
<feature type="domain" description="SHSP" evidence="3">
    <location>
        <begin position="52"/>
        <end position="159"/>
    </location>
</feature>
<proteinExistence type="inferred from homology"/>
<keyword evidence="4" id="KW-1185">Reference proteome</keyword>
<dbReference type="InterPro" id="IPR008978">
    <property type="entry name" value="HSP20-like_chaperone"/>
</dbReference>
<protein>
    <submittedName>
        <fullName evidence="5">SHSP domain-containing protein</fullName>
    </submittedName>
</protein>
<dbReference type="STRING" id="174720.A0A0N5BVF7"/>
<dbReference type="PRINTS" id="PR00299">
    <property type="entry name" value="ACRYSTALLIN"/>
</dbReference>
<dbReference type="GO" id="GO:0051082">
    <property type="term" value="F:unfolded protein binding"/>
    <property type="evidence" value="ECO:0007669"/>
    <property type="project" value="TreeGrafter"/>
</dbReference>
<dbReference type="GO" id="GO:0005737">
    <property type="term" value="C:cytoplasm"/>
    <property type="evidence" value="ECO:0007669"/>
    <property type="project" value="TreeGrafter"/>
</dbReference>
<dbReference type="CDD" id="cd06526">
    <property type="entry name" value="metazoan_ACD"/>
    <property type="match status" value="1"/>
</dbReference>
<organism evidence="4 5">
    <name type="scientific">Strongyloides papillosus</name>
    <name type="common">Intestinal threadworm</name>
    <dbReference type="NCBI Taxonomy" id="174720"/>
    <lineage>
        <taxon>Eukaryota</taxon>
        <taxon>Metazoa</taxon>
        <taxon>Ecdysozoa</taxon>
        <taxon>Nematoda</taxon>
        <taxon>Chromadorea</taxon>
        <taxon>Rhabditida</taxon>
        <taxon>Tylenchina</taxon>
        <taxon>Panagrolaimomorpha</taxon>
        <taxon>Strongyloidoidea</taxon>
        <taxon>Strongyloididae</taxon>
        <taxon>Strongyloides</taxon>
    </lineage>
</organism>
<dbReference type="SUPFAM" id="SSF49764">
    <property type="entry name" value="HSP20-like chaperones"/>
    <property type="match status" value="1"/>
</dbReference>
<dbReference type="AlphaFoldDB" id="A0A0N5BVF7"/>
<evidence type="ECO:0000259" key="3">
    <source>
        <dbReference type="PROSITE" id="PS01031"/>
    </source>
</evidence>
<dbReference type="GO" id="GO:0009408">
    <property type="term" value="P:response to heat"/>
    <property type="evidence" value="ECO:0007669"/>
    <property type="project" value="TreeGrafter"/>
</dbReference>
<dbReference type="Proteomes" id="UP000046392">
    <property type="component" value="Unplaced"/>
</dbReference>
<dbReference type="GO" id="GO:0036498">
    <property type="term" value="P:IRE1-mediated unfolded protein response"/>
    <property type="evidence" value="ECO:0007669"/>
    <property type="project" value="TreeGrafter"/>
</dbReference>
<name>A0A0N5BVF7_STREA</name>
<evidence type="ECO:0000256" key="2">
    <source>
        <dbReference type="RuleBase" id="RU003616"/>
    </source>
</evidence>
<dbReference type="InterPro" id="IPR001436">
    <property type="entry name" value="Alpha-crystallin/sHSP_animal"/>
</dbReference>
<dbReference type="Gene3D" id="2.60.40.790">
    <property type="match status" value="1"/>
</dbReference>
<sequence length="160" mass="18428">MVGSWLIPRYLDPFDICPFIGRERYFDNFNRLNHRPEVFIINSRNSTDKDLSEVPKLIESCPEIIDNEKEFRIKMDVSLFAPSELKTSINGKCLIVEGEHEEKDEGYGTIKRSFIRKYALPKGITEKNITCELTKDGILTVGGIKDEIEKVKNISIKCNK</sequence>
<dbReference type="GO" id="GO:0005634">
    <property type="term" value="C:nucleus"/>
    <property type="evidence" value="ECO:0007669"/>
    <property type="project" value="TreeGrafter"/>
</dbReference>
<evidence type="ECO:0000313" key="5">
    <source>
        <dbReference type="WBParaSite" id="SPAL_0000981500.1"/>
    </source>
</evidence>
<evidence type="ECO:0000256" key="1">
    <source>
        <dbReference type="PROSITE-ProRule" id="PRU00285"/>
    </source>
</evidence>
<reference evidence="5" key="1">
    <citation type="submission" date="2017-02" db="UniProtKB">
        <authorList>
            <consortium name="WormBaseParasite"/>
        </authorList>
    </citation>
    <scope>IDENTIFICATION</scope>
</reference>
<dbReference type="GO" id="GO:0042026">
    <property type="term" value="P:protein refolding"/>
    <property type="evidence" value="ECO:0007669"/>
    <property type="project" value="TreeGrafter"/>
</dbReference>